<evidence type="ECO:0000256" key="1">
    <source>
        <dbReference type="SAM" id="Phobius"/>
    </source>
</evidence>
<keyword evidence="1" id="KW-1133">Transmembrane helix</keyword>
<feature type="transmembrane region" description="Helical" evidence="1">
    <location>
        <begin position="140"/>
        <end position="158"/>
    </location>
</feature>
<accession>A0AA36I0N4</accession>
<evidence type="ECO:0000313" key="3">
    <source>
        <dbReference type="Proteomes" id="UP001178507"/>
    </source>
</evidence>
<organism evidence="2 3">
    <name type="scientific">Effrenium voratum</name>
    <dbReference type="NCBI Taxonomy" id="2562239"/>
    <lineage>
        <taxon>Eukaryota</taxon>
        <taxon>Sar</taxon>
        <taxon>Alveolata</taxon>
        <taxon>Dinophyceae</taxon>
        <taxon>Suessiales</taxon>
        <taxon>Symbiodiniaceae</taxon>
        <taxon>Effrenium</taxon>
    </lineage>
</organism>
<keyword evidence="1" id="KW-0472">Membrane</keyword>
<gene>
    <name evidence="2" type="ORF">EVOR1521_LOCUS7071</name>
</gene>
<comment type="caution">
    <text evidence="2">The sequence shown here is derived from an EMBL/GenBank/DDBJ whole genome shotgun (WGS) entry which is preliminary data.</text>
</comment>
<protein>
    <submittedName>
        <fullName evidence="2">Uncharacterized protein</fullName>
    </submittedName>
</protein>
<keyword evidence="1" id="KW-0812">Transmembrane</keyword>
<sequence length="269" mass="29268">MAHGNLSDLVFLGLLVFAGQWFVCPHTLFQDVGPFKAQFSTQTPDMSATLKLGGGLLLTIGMMLSGVSWNPVNGKMAGFAGMVGMGYIAYHLFQLDGNFVPRLLYVYAFVVFLGALHICVFPSNPLPKKTNATKNNHGNFSDLIALSLLAVALSWYFYPQHLNQDLGPLKAQFKNPSADLSTLSKFVAGLFLFIALMFSGVKWNPINGKMGGMGGFIASGYTAFSVYKADGEKFIPQLFYVYALVLFLGALHIFAFPSNPLLPKPDKTA</sequence>
<feature type="transmembrane region" description="Helical" evidence="1">
    <location>
        <begin position="178"/>
        <end position="198"/>
    </location>
</feature>
<feature type="transmembrane region" description="Helical" evidence="1">
    <location>
        <begin position="9"/>
        <end position="28"/>
    </location>
</feature>
<name>A0AA36I0N4_9DINO</name>
<reference evidence="2" key="1">
    <citation type="submission" date="2023-08" db="EMBL/GenBank/DDBJ databases">
        <authorList>
            <person name="Chen Y."/>
            <person name="Shah S."/>
            <person name="Dougan E. K."/>
            <person name="Thang M."/>
            <person name="Chan C."/>
        </authorList>
    </citation>
    <scope>NUCLEOTIDE SEQUENCE</scope>
</reference>
<dbReference type="EMBL" id="CAUJNA010000554">
    <property type="protein sequence ID" value="CAJ1378561.1"/>
    <property type="molecule type" value="Genomic_DNA"/>
</dbReference>
<feature type="transmembrane region" description="Helical" evidence="1">
    <location>
        <begin position="239"/>
        <end position="257"/>
    </location>
</feature>
<feature type="transmembrane region" description="Helical" evidence="1">
    <location>
        <begin position="99"/>
        <end position="120"/>
    </location>
</feature>
<evidence type="ECO:0000313" key="2">
    <source>
        <dbReference type="EMBL" id="CAJ1378561.1"/>
    </source>
</evidence>
<keyword evidence="3" id="KW-1185">Reference proteome</keyword>
<dbReference type="AlphaFoldDB" id="A0AA36I0N4"/>
<dbReference type="Proteomes" id="UP001178507">
    <property type="component" value="Unassembled WGS sequence"/>
</dbReference>
<proteinExistence type="predicted"/>
<feature type="transmembrane region" description="Helical" evidence="1">
    <location>
        <begin position="48"/>
        <end position="69"/>
    </location>
</feature>
<feature type="transmembrane region" description="Helical" evidence="1">
    <location>
        <begin position="76"/>
        <end position="93"/>
    </location>
</feature>